<dbReference type="EMBL" id="RCZP01000002">
    <property type="protein sequence ID" value="TPG60289.1"/>
    <property type="molecule type" value="Genomic_DNA"/>
</dbReference>
<dbReference type="RefSeq" id="WP_140881218.1">
    <property type="nucleotide sequence ID" value="NZ_RCZP01000002.1"/>
</dbReference>
<comment type="caution">
    <text evidence="11">The sequence shown here is derived from an EMBL/GenBank/DDBJ whole genome shotgun (WGS) entry which is preliminary data.</text>
</comment>
<dbReference type="GO" id="GO:0043810">
    <property type="term" value="F:ornithine-acyl [acyl carrier protein] N-acyltransferase activity"/>
    <property type="evidence" value="ECO:0007669"/>
    <property type="project" value="UniProtKB-EC"/>
</dbReference>
<keyword evidence="4" id="KW-0443">Lipid metabolism</keyword>
<dbReference type="InterPro" id="IPR016181">
    <property type="entry name" value="Acyl_CoA_acyltransferase"/>
</dbReference>
<evidence type="ECO:0000256" key="8">
    <source>
        <dbReference type="ARBA" id="ARBA00039866"/>
    </source>
</evidence>
<protein>
    <recommendedName>
        <fullName evidence="8">L-ornithine N(alpha)-acyltransferase</fullName>
        <ecNumber evidence="7">2.3.2.30</ecNumber>
    </recommendedName>
</protein>
<dbReference type="Pfam" id="PF13444">
    <property type="entry name" value="Acetyltransf_5"/>
    <property type="match status" value="1"/>
</dbReference>
<comment type="similarity">
    <text evidence="6">Belongs to the acetyltransferase family. OlsB subfamily.</text>
</comment>
<accession>A0A502GDV8</accession>
<evidence type="ECO:0000256" key="2">
    <source>
        <dbReference type="ARBA" id="ARBA00022516"/>
    </source>
</evidence>
<evidence type="ECO:0000256" key="7">
    <source>
        <dbReference type="ARBA" id="ARBA00039058"/>
    </source>
</evidence>
<keyword evidence="3 11" id="KW-0808">Transferase</keyword>
<dbReference type="OrthoDB" id="9787072at2"/>
<gene>
    <name evidence="11" type="ORF">EAH89_02590</name>
</gene>
<keyword evidence="5" id="KW-0012">Acyltransferase</keyword>
<evidence type="ECO:0000256" key="10">
    <source>
        <dbReference type="ARBA" id="ARBA00047785"/>
    </source>
</evidence>
<evidence type="ECO:0000256" key="1">
    <source>
        <dbReference type="ARBA" id="ARBA00005189"/>
    </source>
</evidence>
<evidence type="ECO:0000313" key="11">
    <source>
        <dbReference type="EMBL" id="TPG60289.1"/>
    </source>
</evidence>
<comment type="pathway">
    <text evidence="1">Lipid metabolism.</text>
</comment>
<proteinExistence type="inferred from homology"/>
<dbReference type="InterPro" id="IPR052351">
    <property type="entry name" value="Ornithine_N-alpha-AT"/>
</dbReference>
<name>A0A502GDV8_9PROT</name>
<dbReference type="GO" id="GO:0006629">
    <property type="term" value="P:lipid metabolic process"/>
    <property type="evidence" value="ECO:0007669"/>
    <property type="project" value="UniProtKB-KW"/>
</dbReference>
<dbReference type="Gene3D" id="3.40.630.30">
    <property type="match status" value="1"/>
</dbReference>
<evidence type="ECO:0000256" key="6">
    <source>
        <dbReference type="ARBA" id="ARBA00038095"/>
    </source>
</evidence>
<dbReference type="PANTHER" id="PTHR37323:SF1">
    <property type="entry name" value="L-ORNITHINE N(ALPHA)-ACYLTRANSFERASE"/>
    <property type="match status" value="1"/>
</dbReference>
<evidence type="ECO:0000256" key="9">
    <source>
        <dbReference type="ARBA" id="ARBA00045724"/>
    </source>
</evidence>
<sequence>MTGLAPGLGELRAGRLGVRIAENAAEVEAAQALRWRVFYEEMGARPDASTAASRLDVDAYDPVADHLLVLDHERGEGARAVVGTYRLITRAAANRVGGFYSASEYDLSPILAQEGGLLELGRSCVDARYRTRGTLQLLWQGIAAYVFQRRIALMFGCASLPGTDPDALAEPLTYLHAHHLAPPALRPRALPGRRVPMDRRDPATIDSRRVLANLPPLVKGYLRLGGYVGDGAVVDPQFNTTDVCVVVKTDQVTAKYFRHYERRVGPQAEDELEADAGF</sequence>
<organism evidence="11 12">
    <name type="scientific">Muricoccus nepalensis</name>
    <dbReference type="NCBI Taxonomy" id="1854500"/>
    <lineage>
        <taxon>Bacteria</taxon>
        <taxon>Pseudomonadati</taxon>
        <taxon>Pseudomonadota</taxon>
        <taxon>Alphaproteobacteria</taxon>
        <taxon>Acetobacterales</taxon>
        <taxon>Roseomonadaceae</taxon>
        <taxon>Muricoccus</taxon>
    </lineage>
</organism>
<dbReference type="Proteomes" id="UP000317078">
    <property type="component" value="Unassembled WGS sequence"/>
</dbReference>
<evidence type="ECO:0000313" key="12">
    <source>
        <dbReference type="Proteomes" id="UP000317078"/>
    </source>
</evidence>
<dbReference type="EC" id="2.3.2.30" evidence="7"/>
<comment type="catalytic activity">
    <reaction evidence="10">
        <text>a (3R)-hydroxyacyl-[ACP] + L-ornithine = a lyso-ornithine lipid + holo-[ACP] + H(+)</text>
        <dbReference type="Rhea" id="RHEA:20633"/>
        <dbReference type="Rhea" id="RHEA-COMP:9685"/>
        <dbReference type="Rhea" id="RHEA-COMP:9945"/>
        <dbReference type="ChEBI" id="CHEBI:15378"/>
        <dbReference type="ChEBI" id="CHEBI:46911"/>
        <dbReference type="ChEBI" id="CHEBI:64479"/>
        <dbReference type="ChEBI" id="CHEBI:78827"/>
        <dbReference type="ChEBI" id="CHEBI:138482"/>
        <dbReference type="EC" id="2.3.2.30"/>
    </reaction>
    <physiologicalReaction direction="left-to-right" evidence="10">
        <dbReference type="Rhea" id="RHEA:20634"/>
    </physiologicalReaction>
</comment>
<keyword evidence="2" id="KW-0444">Lipid biosynthesis</keyword>
<evidence type="ECO:0000256" key="5">
    <source>
        <dbReference type="ARBA" id="ARBA00023315"/>
    </source>
</evidence>
<evidence type="ECO:0000256" key="4">
    <source>
        <dbReference type="ARBA" id="ARBA00023098"/>
    </source>
</evidence>
<dbReference type="PANTHER" id="PTHR37323">
    <property type="entry name" value="GCN5-RELATED N-ACETYLTRANSFERASE"/>
    <property type="match status" value="1"/>
</dbReference>
<dbReference type="AlphaFoldDB" id="A0A502GDV8"/>
<keyword evidence="12" id="KW-1185">Reference proteome</keyword>
<dbReference type="SUPFAM" id="SSF55729">
    <property type="entry name" value="Acyl-CoA N-acyltransferases (Nat)"/>
    <property type="match status" value="1"/>
</dbReference>
<evidence type="ECO:0000256" key="3">
    <source>
        <dbReference type="ARBA" id="ARBA00022679"/>
    </source>
</evidence>
<reference evidence="11 12" key="1">
    <citation type="journal article" date="2019" name="Environ. Microbiol.">
        <title>Species interactions and distinct microbial communities in high Arctic permafrost affected cryosols are associated with the CH4 and CO2 gas fluxes.</title>
        <authorList>
            <person name="Altshuler I."/>
            <person name="Hamel J."/>
            <person name="Turney S."/>
            <person name="Magnuson E."/>
            <person name="Levesque R."/>
            <person name="Greer C."/>
            <person name="Whyte L.G."/>
        </authorList>
    </citation>
    <scope>NUCLEOTIDE SEQUENCE [LARGE SCALE GENOMIC DNA]</scope>
    <source>
        <strain evidence="11 12">S9.3B</strain>
    </source>
</reference>
<comment type="function">
    <text evidence="9">Catalyzes the first step in the biosynthesis of ornithine lipids, which are phosphorus-free membrane lipids. Catalyzes the 3-hydroxyacyl-acyl carrier protein-dependent acylation of ornithine to form lyso-ornithine lipid (LOL).</text>
</comment>